<protein>
    <submittedName>
        <fullName evidence="3">Uncharacterized protein</fullName>
    </submittedName>
</protein>
<dbReference type="PANTHER" id="PTHR10678">
    <property type="entry name" value="26S PROTEASOME NON-ATPASE REGULATORY SUBUNIT 11/COP9 SIGNALOSOME COMPLEX SUBUNIT 2"/>
    <property type="match status" value="1"/>
</dbReference>
<dbReference type="Pfam" id="PF01399">
    <property type="entry name" value="PCI"/>
    <property type="match status" value="1"/>
</dbReference>
<dbReference type="Pfam" id="PF18503">
    <property type="entry name" value="RPN6_C_helix"/>
    <property type="match status" value="1"/>
</dbReference>
<dbReference type="InterPro" id="IPR000717">
    <property type="entry name" value="PCI_dom"/>
</dbReference>
<evidence type="ECO:0000313" key="4">
    <source>
        <dbReference type="Proteomes" id="UP000734854"/>
    </source>
</evidence>
<evidence type="ECO:0000259" key="2">
    <source>
        <dbReference type="Pfam" id="PF18503"/>
    </source>
</evidence>
<dbReference type="InterPro" id="IPR036390">
    <property type="entry name" value="WH_DNA-bd_sf"/>
</dbReference>
<gene>
    <name evidence="3" type="ORF">ZIOFF_020751</name>
</gene>
<feature type="domain" description="PCI" evidence="1">
    <location>
        <begin position="65"/>
        <end position="99"/>
    </location>
</feature>
<proteinExistence type="predicted"/>
<dbReference type="Proteomes" id="UP000734854">
    <property type="component" value="Unassembled WGS sequence"/>
</dbReference>
<evidence type="ECO:0000259" key="1">
    <source>
        <dbReference type="Pfam" id="PF01399"/>
    </source>
</evidence>
<dbReference type="AlphaFoldDB" id="A0A8J5L819"/>
<dbReference type="SUPFAM" id="SSF46785">
    <property type="entry name" value="Winged helix' DNA-binding domain"/>
    <property type="match status" value="1"/>
</dbReference>
<evidence type="ECO:0000313" key="3">
    <source>
        <dbReference type="EMBL" id="KAG6517366.1"/>
    </source>
</evidence>
<sequence length="130" mass="14261">MVSQPDNVAGIISSKAGLQYLGPDLVAMKAVADAHSKRSLKLFQTVLRDYKAQLEEDPIGGDWLIELPVDHVEKKLSQMILDEKFTGALDQGAGCLIIFDDLKTDAIYPATLDTIANIWKVVDSLFVRSS</sequence>
<reference evidence="3 4" key="1">
    <citation type="submission" date="2020-08" db="EMBL/GenBank/DDBJ databases">
        <title>Plant Genome Project.</title>
        <authorList>
            <person name="Zhang R.-G."/>
        </authorList>
    </citation>
    <scope>NUCLEOTIDE SEQUENCE [LARGE SCALE GENOMIC DNA]</scope>
    <source>
        <tissue evidence="3">Rhizome</tissue>
    </source>
</reference>
<keyword evidence="4" id="KW-1185">Reference proteome</keyword>
<dbReference type="EMBL" id="JACMSC010000006">
    <property type="protein sequence ID" value="KAG6517366.1"/>
    <property type="molecule type" value="Genomic_DNA"/>
</dbReference>
<dbReference type="Gene3D" id="1.25.40.570">
    <property type="match status" value="2"/>
</dbReference>
<name>A0A8J5L819_ZINOF</name>
<feature type="domain" description="6S proteasome subunit Rpn6 C-terminal helix" evidence="2">
    <location>
        <begin position="105"/>
        <end position="130"/>
    </location>
</feature>
<comment type="caution">
    <text evidence="3">The sequence shown here is derived from an EMBL/GenBank/DDBJ whole genome shotgun (WGS) entry which is preliminary data.</text>
</comment>
<dbReference type="InterPro" id="IPR040780">
    <property type="entry name" value="Rpn6_C_helix"/>
</dbReference>
<organism evidence="3 4">
    <name type="scientific">Zingiber officinale</name>
    <name type="common">Ginger</name>
    <name type="synonym">Amomum zingiber</name>
    <dbReference type="NCBI Taxonomy" id="94328"/>
    <lineage>
        <taxon>Eukaryota</taxon>
        <taxon>Viridiplantae</taxon>
        <taxon>Streptophyta</taxon>
        <taxon>Embryophyta</taxon>
        <taxon>Tracheophyta</taxon>
        <taxon>Spermatophyta</taxon>
        <taxon>Magnoliopsida</taxon>
        <taxon>Liliopsida</taxon>
        <taxon>Zingiberales</taxon>
        <taxon>Zingiberaceae</taxon>
        <taxon>Zingiber</taxon>
    </lineage>
</organism>
<dbReference type="InterPro" id="IPR050871">
    <property type="entry name" value="26S_Proteasome/COP9_Components"/>
</dbReference>
<accession>A0A8J5L819</accession>